<evidence type="ECO:0000313" key="2">
    <source>
        <dbReference type="Proteomes" id="UP000224336"/>
    </source>
</evidence>
<accession>A0A192Y6W9</accession>
<name>A0A192Y6W9_9CAUD</name>
<reference evidence="1 2" key="1">
    <citation type="journal article" date="2016" name="Sci. Rep.">
        <title>A proposed integrated approach for the preclinical evaluation of phage therapy in Pseudomonas infections.</title>
        <authorList>
            <person name="Danis-Wlodarczyk K."/>
            <person name="Vandenheuvel D."/>
            <person name="Jang H.B."/>
            <person name="Briers Y."/>
            <person name="Olszak T."/>
            <person name="Arabski M."/>
            <person name="Wasik S."/>
            <person name="Drabik M."/>
            <person name="Higgins G."/>
            <person name="Tyrrell J."/>
            <person name="Harvey B.J."/>
            <person name="Noben J.P."/>
            <person name="Lavigne R."/>
            <person name="Drulis-Kawa Z."/>
        </authorList>
    </citation>
    <scope>NUCLEOTIDE SEQUENCE [LARGE SCALE GENOMIC DNA]</scope>
</reference>
<dbReference type="EMBL" id="KU521356">
    <property type="protein sequence ID" value="ANM45050.1"/>
    <property type="molecule type" value="Genomic_DNA"/>
</dbReference>
<evidence type="ECO:0000313" key="1">
    <source>
        <dbReference type="EMBL" id="ANM45050.1"/>
    </source>
</evidence>
<organism evidence="1 2">
    <name type="scientific">Pseudomonas phage KTN4</name>
    <dbReference type="NCBI Taxonomy" id="1862701"/>
    <lineage>
        <taxon>Viruses</taxon>
        <taxon>Duplodnaviria</taxon>
        <taxon>Heunggongvirae</taxon>
        <taxon>Uroviricota</taxon>
        <taxon>Caudoviricetes</taxon>
        <taxon>Chimalliviridae</taxon>
        <taxon>Phikzvirus</taxon>
        <taxon>Phikzvirus phiKZ</taxon>
    </lineage>
</organism>
<proteinExistence type="predicted"/>
<sequence>MTDILNKDNFFSWGAVVGGALLQYFENGKLEGGYSIFKFSDDVNGLVITGGITHRKNIGILCGQGDDEDLFLVFVISNTEKPHAVWYYDIYVDDESSICFTNSSPTSGRIFKSDTDGNNDLSISQLLKVVKYLVDERVRLNKNIVNSPGYKIIEEDKDFQL</sequence>
<gene>
    <name evidence="1" type="ORF">KTN4_292</name>
</gene>
<protein>
    <submittedName>
        <fullName evidence="1">Uncharacterized protein</fullName>
    </submittedName>
</protein>
<dbReference type="Proteomes" id="UP000224336">
    <property type="component" value="Segment"/>
</dbReference>